<proteinExistence type="predicted"/>
<accession>A0A9P4GTT4</accession>
<keyword evidence="2" id="KW-1185">Reference proteome</keyword>
<sequence length="253" mass="28801">MWELKAQICDMVPAYQETAAEALTRQANSKAYRDGVADLQEMIKVTYQQAYNLASEKANTARGAEQILNQRRRDLFARKLVEIPTPEIQSGALQSVAQIEAAMPVPLFFRDVETRRDFWRSKWSKDVLVSQYAPRAAVDVRRLAEDGNPAQGQREYNTMTGNRFAVGADYLHTLFFAYRNFHAQLQPNIMDVQIRATAAQVNMNRRDDVYNLIRDMHSALGFESDDSYGPWVDAPVRVVQGFEVLSLNHQGLP</sequence>
<dbReference type="EMBL" id="ML976614">
    <property type="protein sequence ID" value="KAF1851371.1"/>
    <property type="molecule type" value="Genomic_DNA"/>
</dbReference>
<dbReference type="Proteomes" id="UP000800039">
    <property type="component" value="Unassembled WGS sequence"/>
</dbReference>
<comment type="caution">
    <text evidence="1">The sequence shown here is derived from an EMBL/GenBank/DDBJ whole genome shotgun (WGS) entry which is preliminary data.</text>
</comment>
<name>A0A9P4GTT4_9PLEO</name>
<dbReference type="RefSeq" id="XP_040793934.1">
    <property type="nucleotide sequence ID" value="XM_040932583.1"/>
</dbReference>
<protein>
    <submittedName>
        <fullName evidence="1">Uncharacterized protein</fullName>
    </submittedName>
</protein>
<evidence type="ECO:0000313" key="2">
    <source>
        <dbReference type="Proteomes" id="UP000800039"/>
    </source>
</evidence>
<organism evidence="1 2">
    <name type="scientific">Cucurbitaria berberidis CBS 394.84</name>
    <dbReference type="NCBI Taxonomy" id="1168544"/>
    <lineage>
        <taxon>Eukaryota</taxon>
        <taxon>Fungi</taxon>
        <taxon>Dikarya</taxon>
        <taxon>Ascomycota</taxon>
        <taxon>Pezizomycotina</taxon>
        <taxon>Dothideomycetes</taxon>
        <taxon>Pleosporomycetidae</taxon>
        <taxon>Pleosporales</taxon>
        <taxon>Pleosporineae</taxon>
        <taxon>Cucurbitariaceae</taxon>
        <taxon>Cucurbitaria</taxon>
    </lineage>
</organism>
<reference evidence="1" key="1">
    <citation type="submission" date="2020-01" db="EMBL/GenBank/DDBJ databases">
        <authorList>
            <consortium name="DOE Joint Genome Institute"/>
            <person name="Haridas S."/>
            <person name="Albert R."/>
            <person name="Binder M."/>
            <person name="Bloem J."/>
            <person name="Labutti K."/>
            <person name="Salamov A."/>
            <person name="Andreopoulos B."/>
            <person name="Baker S.E."/>
            <person name="Barry K."/>
            <person name="Bills G."/>
            <person name="Bluhm B.H."/>
            <person name="Cannon C."/>
            <person name="Castanera R."/>
            <person name="Culley D.E."/>
            <person name="Daum C."/>
            <person name="Ezra D."/>
            <person name="Gonzalez J.B."/>
            <person name="Henrissat B."/>
            <person name="Kuo A."/>
            <person name="Liang C."/>
            <person name="Lipzen A."/>
            <person name="Lutzoni F."/>
            <person name="Magnuson J."/>
            <person name="Mondo S."/>
            <person name="Nolan M."/>
            <person name="Ohm R."/>
            <person name="Pangilinan J."/>
            <person name="Park H.-J."/>
            <person name="Ramirez L."/>
            <person name="Alfaro M."/>
            <person name="Sun H."/>
            <person name="Tritt A."/>
            <person name="Yoshinaga Y."/>
            <person name="Zwiers L.-H."/>
            <person name="Turgeon B.G."/>
            <person name="Goodwin S.B."/>
            <person name="Spatafora J.W."/>
            <person name="Crous P.W."/>
            <person name="Grigoriev I.V."/>
        </authorList>
    </citation>
    <scope>NUCLEOTIDE SEQUENCE</scope>
    <source>
        <strain evidence="1">CBS 394.84</strain>
    </source>
</reference>
<dbReference type="GeneID" id="63849834"/>
<dbReference type="AlphaFoldDB" id="A0A9P4GTT4"/>
<evidence type="ECO:0000313" key="1">
    <source>
        <dbReference type="EMBL" id="KAF1851371.1"/>
    </source>
</evidence>
<gene>
    <name evidence="1" type="ORF">K460DRAFT_362116</name>
</gene>